<feature type="compositionally biased region" description="Basic residues" evidence="1">
    <location>
        <begin position="214"/>
        <end position="223"/>
    </location>
</feature>
<organism evidence="2 3">
    <name type="scientific">Coprinellus micaceus</name>
    <name type="common">Glistening ink-cap mushroom</name>
    <name type="synonym">Coprinus micaceus</name>
    <dbReference type="NCBI Taxonomy" id="71717"/>
    <lineage>
        <taxon>Eukaryota</taxon>
        <taxon>Fungi</taxon>
        <taxon>Dikarya</taxon>
        <taxon>Basidiomycota</taxon>
        <taxon>Agaricomycotina</taxon>
        <taxon>Agaricomycetes</taxon>
        <taxon>Agaricomycetidae</taxon>
        <taxon>Agaricales</taxon>
        <taxon>Agaricineae</taxon>
        <taxon>Psathyrellaceae</taxon>
        <taxon>Coprinellus</taxon>
    </lineage>
</organism>
<comment type="caution">
    <text evidence="2">The sequence shown here is derived from an EMBL/GenBank/DDBJ whole genome shotgun (WGS) entry which is preliminary data.</text>
</comment>
<proteinExistence type="predicted"/>
<accession>A0A4Y7SL85</accession>
<evidence type="ECO:0000313" key="2">
    <source>
        <dbReference type="EMBL" id="TEB22522.1"/>
    </source>
</evidence>
<dbReference type="Proteomes" id="UP000298030">
    <property type="component" value="Unassembled WGS sequence"/>
</dbReference>
<feature type="compositionally biased region" description="Low complexity" evidence="1">
    <location>
        <begin position="135"/>
        <end position="145"/>
    </location>
</feature>
<evidence type="ECO:0000313" key="3">
    <source>
        <dbReference type="Proteomes" id="UP000298030"/>
    </source>
</evidence>
<dbReference type="AlphaFoldDB" id="A0A4Y7SL85"/>
<dbReference type="EMBL" id="QPFP01000090">
    <property type="protein sequence ID" value="TEB22522.1"/>
    <property type="molecule type" value="Genomic_DNA"/>
</dbReference>
<feature type="compositionally biased region" description="Polar residues" evidence="1">
    <location>
        <begin position="159"/>
        <end position="169"/>
    </location>
</feature>
<feature type="region of interest" description="Disordered" evidence="1">
    <location>
        <begin position="124"/>
        <end position="223"/>
    </location>
</feature>
<protein>
    <submittedName>
        <fullName evidence="2">Uncharacterized protein</fullName>
    </submittedName>
</protein>
<name>A0A4Y7SL85_COPMI</name>
<keyword evidence="3" id="KW-1185">Reference proteome</keyword>
<evidence type="ECO:0000256" key="1">
    <source>
        <dbReference type="SAM" id="MobiDB-lite"/>
    </source>
</evidence>
<sequence>MRPHHDTLVFLLAYSGPVTTRLNASFTNEEHDALDGELLRTPTAPEEPYPFPEGPVEVPLQSQECLPPLPPELREVLPQTPRPEGWQRPKPRPVGTSPPKSAPKATFLHTSSPIFDILAPLEEYSCPAGSGGTPVTGTTTSTNANLPPAVERHKRKHQSQASDGHNFNQDGPKEQVPESEGTKGNTTRTLRARGPAGTVLPRQNGDSTHVNPPAKKRKLAGAP</sequence>
<feature type="region of interest" description="Disordered" evidence="1">
    <location>
        <begin position="40"/>
        <end position="108"/>
    </location>
</feature>
<reference evidence="2 3" key="1">
    <citation type="journal article" date="2019" name="Nat. Ecol. Evol.">
        <title>Megaphylogeny resolves global patterns of mushroom evolution.</title>
        <authorList>
            <person name="Varga T."/>
            <person name="Krizsan K."/>
            <person name="Foldi C."/>
            <person name="Dima B."/>
            <person name="Sanchez-Garcia M."/>
            <person name="Sanchez-Ramirez S."/>
            <person name="Szollosi G.J."/>
            <person name="Szarkandi J.G."/>
            <person name="Papp V."/>
            <person name="Albert L."/>
            <person name="Andreopoulos W."/>
            <person name="Angelini C."/>
            <person name="Antonin V."/>
            <person name="Barry K.W."/>
            <person name="Bougher N.L."/>
            <person name="Buchanan P."/>
            <person name="Buyck B."/>
            <person name="Bense V."/>
            <person name="Catcheside P."/>
            <person name="Chovatia M."/>
            <person name="Cooper J."/>
            <person name="Damon W."/>
            <person name="Desjardin D."/>
            <person name="Finy P."/>
            <person name="Geml J."/>
            <person name="Haridas S."/>
            <person name="Hughes K."/>
            <person name="Justo A."/>
            <person name="Karasinski D."/>
            <person name="Kautmanova I."/>
            <person name="Kiss B."/>
            <person name="Kocsube S."/>
            <person name="Kotiranta H."/>
            <person name="LaButti K.M."/>
            <person name="Lechner B.E."/>
            <person name="Liimatainen K."/>
            <person name="Lipzen A."/>
            <person name="Lukacs Z."/>
            <person name="Mihaltcheva S."/>
            <person name="Morgado L.N."/>
            <person name="Niskanen T."/>
            <person name="Noordeloos M.E."/>
            <person name="Ohm R.A."/>
            <person name="Ortiz-Santana B."/>
            <person name="Ovrebo C."/>
            <person name="Racz N."/>
            <person name="Riley R."/>
            <person name="Savchenko A."/>
            <person name="Shiryaev A."/>
            <person name="Soop K."/>
            <person name="Spirin V."/>
            <person name="Szebenyi C."/>
            <person name="Tomsovsky M."/>
            <person name="Tulloss R.E."/>
            <person name="Uehling J."/>
            <person name="Grigoriev I.V."/>
            <person name="Vagvolgyi C."/>
            <person name="Papp T."/>
            <person name="Martin F.M."/>
            <person name="Miettinen O."/>
            <person name="Hibbett D.S."/>
            <person name="Nagy L.G."/>
        </authorList>
    </citation>
    <scope>NUCLEOTIDE SEQUENCE [LARGE SCALE GENOMIC DNA]</scope>
    <source>
        <strain evidence="2 3">FP101781</strain>
    </source>
</reference>
<gene>
    <name evidence="2" type="ORF">FA13DRAFT_1716014</name>
</gene>